<dbReference type="PROSITE" id="PS50890">
    <property type="entry name" value="PUA"/>
    <property type="match status" value="1"/>
</dbReference>
<protein>
    <submittedName>
        <fullName evidence="7">Membrane protein</fullName>
    </submittedName>
</protein>
<organism evidence="7 8">
    <name type="scientific">Hoylesella timonensis S9-PR14</name>
    <dbReference type="NCBI Taxonomy" id="1401062"/>
    <lineage>
        <taxon>Bacteria</taxon>
        <taxon>Pseudomonadati</taxon>
        <taxon>Bacteroidota</taxon>
        <taxon>Bacteroidia</taxon>
        <taxon>Bacteroidales</taxon>
        <taxon>Prevotellaceae</taxon>
        <taxon>Hoylesella</taxon>
    </lineage>
</organism>
<reference evidence="7 8" key="1">
    <citation type="submission" date="2014-07" db="EMBL/GenBank/DDBJ databases">
        <authorList>
            <person name="McCorrison J."/>
            <person name="Sanka R."/>
            <person name="Torralba M."/>
            <person name="Gillis M."/>
            <person name="Haft D.H."/>
            <person name="Methe B."/>
            <person name="Sutton G."/>
            <person name="Nelson K.E."/>
        </authorList>
    </citation>
    <scope>NUCLEOTIDE SEQUENCE [LARGE SCALE GENOMIC DNA]</scope>
    <source>
        <strain evidence="7 8">S9-PR14</strain>
    </source>
</reference>
<dbReference type="Proteomes" id="UP000029723">
    <property type="component" value="Unassembled WGS sequence"/>
</dbReference>
<keyword evidence="2 5" id="KW-0812">Transmembrane</keyword>
<evidence type="ECO:0000256" key="4">
    <source>
        <dbReference type="ARBA" id="ARBA00023136"/>
    </source>
</evidence>
<feature type="transmembrane region" description="Helical" evidence="5">
    <location>
        <begin position="52"/>
        <end position="70"/>
    </location>
</feature>
<dbReference type="GO" id="GO:0005886">
    <property type="term" value="C:plasma membrane"/>
    <property type="evidence" value="ECO:0007669"/>
    <property type="project" value="TreeGrafter"/>
</dbReference>
<dbReference type="InterPro" id="IPR052165">
    <property type="entry name" value="Membrane_assoc_protease"/>
</dbReference>
<dbReference type="AlphaFoldDB" id="A0A098YSJ4"/>
<evidence type="ECO:0000313" key="8">
    <source>
        <dbReference type="Proteomes" id="UP000029723"/>
    </source>
</evidence>
<evidence type="ECO:0000256" key="2">
    <source>
        <dbReference type="ARBA" id="ARBA00022692"/>
    </source>
</evidence>
<evidence type="ECO:0000259" key="6">
    <source>
        <dbReference type="Pfam" id="PF01957"/>
    </source>
</evidence>
<evidence type="ECO:0000256" key="3">
    <source>
        <dbReference type="ARBA" id="ARBA00022989"/>
    </source>
</evidence>
<dbReference type="EMBL" id="JRPQ01000062">
    <property type="protein sequence ID" value="KGI22660.1"/>
    <property type="molecule type" value="Genomic_DNA"/>
</dbReference>
<comment type="subcellular location">
    <subcellularLocation>
        <location evidence="1">Membrane</location>
        <topology evidence="1">Multi-pass membrane protein</topology>
    </subcellularLocation>
</comment>
<dbReference type="Pfam" id="PF01957">
    <property type="entry name" value="NfeD"/>
    <property type="match status" value="1"/>
</dbReference>
<comment type="caution">
    <text evidence="7">The sequence shown here is derived from an EMBL/GenBank/DDBJ whole genome shotgun (WGS) entry which is preliminary data.</text>
</comment>
<evidence type="ECO:0000256" key="1">
    <source>
        <dbReference type="ARBA" id="ARBA00004141"/>
    </source>
</evidence>
<dbReference type="RefSeq" id="WP_036926317.1">
    <property type="nucleotide sequence ID" value="NZ_JRPQ01000062.1"/>
</dbReference>
<dbReference type="InterPro" id="IPR012340">
    <property type="entry name" value="NA-bd_OB-fold"/>
</dbReference>
<gene>
    <name evidence="7" type="ORF">HMPREF9304_03200</name>
</gene>
<dbReference type="Gene3D" id="2.40.50.140">
    <property type="entry name" value="Nucleic acid-binding proteins"/>
    <property type="match status" value="1"/>
</dbReference>
<dbReference type="SUPFAM" id="SSF141322">
    <property type="entry name" value="NfeD domain-like"/>
    <property type="match status" value="1"/>
</dbReference>
<keyword evidence="4 5" id="KW-0472">Membrane</keyword>
<dbReference type="InterPro" id="IPR002810">
    <property type="entry name" value="NfeD-like_C"/>
</dbReference>
<evidence type="ECO:0000256" key="5">
    <source>
        <dbReference type="SAM" id="Phobius"/>
    </source>
</evidence>
<name>A0A098YSJ4_9BACT</name>
<dbReference type="PANTHER" id="PTHR33507">
    <property type="entry name" value="INNER MEMBRANE PROTEIN YBBJ"/>
    <property type="match status" value="1"/>
</dbReference>
<dbReference type="PANTHER" id="PTHR33507:SF3">
    <property type="entry name" value="INNER MEMBRANE PROTEIN YBBJ"/>
    <property type="match status" value="1"/>
</dbReference>
<evidence type="ECO:0000313" key="7">
    <source>
        <dbReference type="EMBL" id="KGI22660.1"/>
    </source>
</evidence>
<keyword evidence="3 5" id="KW-1133">Transmembrane helix</keyword>
<dbReference type="OrthoDB" id="1119931at2"/>
<proteinExistence type="predicted"/>
<feature type="domain" description="NfeD-like C-terminal" evidence="6">
    <location>
        <begin position="89"/>
        <end position="148"/>
    </location>
</feature>
<feature type="transmembrane region" description="Helical" evidence="5">
    <location>
        <begin position="6"/>
        <end position="23"/>
    </location>
</feature>
<sequence length="150" mass="16389">MFEYLSQHLWLVWIIITMLCLIIELGSGDFFVTCFALGALVAMISALVDLPIWLQVIIFAVGSVLSIVFIRPPLLHALHASGETRVSNAEALIGRKGTVVETIHANGSGYVQIDGDVWKAVSSDLSQIEPGERVRVIKMDSIIVTVEPCL</sequence>
<accession>A0A098YSJ4</accession>